<dbReference type="Proteomes" id="UP000269721">
    <property type="component" value="Unassembled WGS sequence"/>
</dbReference>
<gene>
    <name evidence="3" type="ORF">BDK51DRAFT_44844</name>
</gene>
<dbReference type="InterPro" id="IPR029710">
    <property type="entry name" value="LIG4"/>
</dbReference>
<dbReference type="Gene3D" id="1.10.3260.10">
    <property type="entry name" value="DNA ligase, ATP-dependent, N-terminal domain"/>
    <property type="match status" value="1"/>
</dbReference>
<keyword evidence="1" id="KW-0436">Ligase</keyword>
<name>A0A4P9W534_9FUNG</name>
<dbReference type="InterPro" id="IPR036599">
    <property type="entry name" value="DNA_ligase_N_sf"/>
</dbReference>
<evidence type="ECO:0000259" key="2">
    <source>
        <dbReference type="Pfam" id="PF04675"/>
    </source>
</evidence>
<evidence type="ECO:0000256" key="1">
    <source>
        <dbReference type="ARBA" id="ARBA00022598"/>
    </source>
</evidence>
<sequence length="121" mass="13482">MQAAALPPKSDAATRFRFRDLSRLFDRLTAQKGNARKATMEVFIDQWRATGGDFFPALRLILPSLDDMRTAYGMKDKVLAKMYVDLLGISTTSPDAQALLEWRNPGKTGKVRGRGMGGSWD</sequence>
<dbReference type="PANTHER" id="PTHR45997:SF1">
    <property type="entry name" value="DNA LIGASE 4"/>
    <property type="match status" value="1"/>
</dbReference>
<proteinExistence type="predicted"/>
<dbReference type="EMBL" id="KZ998685">
    <property type="protein sequence ID" value="RKO85850.1"/>
    <property type="molecule type" value="Genomic_DNA"/>
</dbReference>
<dbReference type="OrthoDB" id="151490at2759"/>
<dbReference type="GO" id="GO:0003910">
    <property type="term" value="F:DNA ligase (ATP) activity"/>
    <property type="evidence" value="ECO:0007669"/>
    <property type="project" value="InterPro"/>
</dbReference>
<dbReference type="GO" id="GO:0032807">
    <property type="term" value="C:DNA ligase IV complex"/>
    <property type="evidence" value="ECO:0007669"/>
    <property type="project" value="TreeGrafter"/>
</dbReference>
<evidence type="ECO:0000313" key="4">
    <source>
        <dbReference type="Proteomes" id="UP000269721"/>
    </source>
</evidence>
<organism evidence="3 4">
    <name type="scientific">Blyttiomyces helicus</name>
    <dbReference type="NCBI Taxonomy" id="388810"/>
    <lineage>
        <taxon>Eukaryota</taxon>
        <taxon>Fungi</taxon>
        <taxon>Fungi incertae sedis</taxon>
        <taxon>Chytridiomycota</taxon>
        <taxon>Chytridiomycota incertae sedis</taxon>
        <taxon>Chytridiomycetes</taxon>
        <taxon>Chytridiomycetes incertae sedis</taxon>
        <taxon>Blyttiomyces</taxon>
    </lineage>
</organism>
<dbReference type="GO" id="GO:0005524">
    <property type="term" value="F:ATP binding"/>
    <property type="evidence" value="ECO:0007669"/>
    <property type="project" value="InterPro"/>
</dbReference>
<dbReference type="GO" id="GO:0003677">
    <property type="term" value="F:DNA binding"/>
    <property type="evidence" value="ECO:0007669"/>
    <property type="project" value="InterPro"/>
</dbReference>
<dbReference type="InterPro" id="IPR012308">
    <property type="entry name" value="DNA_ligase_ATP-dep_N"/>
</dbReference>
<dbReference type="PANTHER" id="PTHR45997">
    <property type="entry name" value="DNA LIGASE 4"/>
    <property type="match status" value="1"/>
</dbReference>
<feature type="domain" description="DNA ligase ATP-dependent N-terminal" evidence="2">
    <location>
        <begin position="18"/>
        <end position="96"/>
    </location>
</feature>
<dbReference type="GO" id="GO:0006310">
    <property type="term" value="P:DNA recombination"/>
    <property type="evidence" value="ECO:0007669"/>
    <property type="project" value="InterPro"/>
</dbReference>
<keyword evidence="4" id="KW-1185">Reference proteome</keyword>
<dbReference type="GO" id="GO:0006297">
    <property type="term" value="P:nucleotide-excision repair, DNA gap filling"/>
    <property type="evidence" value="ECO:0007669"/>
    <property type="project" value="TreeGrafter"/>
</dbReference>
<reference evidence="4" key="1">
    <citation type="journal article" date="2018" name="Nat. Microbiol.">
        <title>Leveraging single-cell genomics to expand the fungal tree of life.</title>
        <authorList>
            <person name="Ahrendt S.R."/>
            <person name="Quandt C.A."/>
            <person name="Ciobanu D."/>
            <person name="Clum A."/>
            <person name="Salamov A."/>
            <person name="Andreopoulos B."/>
            <person name="Cheng J.F."/>
            <person name="Woyke T."/>
            <person name="Pelin A."/>
            <person name="Henrissat B."/>
            <person name="Reynolds N.K."/>
            <person name="Benny G.L."/>
            <person name="Smith M.E."/>
            <person name="James T.Y."/>
            <person name="Grigoriev I.V."/>
        </authorList>
    </citation>
    <scope>NUCLEOTIDE SEQUENCE [LARGE SCALE GENOMIC DNA]</scope>
</reference>
<evidence type="ECO:0000313" key="3">
    <source>
        <dbReference type="EMBL" id="RKO85850.1"/>
    </source>
</evidence>
<protein>
    <recommendedName>
        <fullName evidence="2">DNA ligase ATP-dependent N-terminal domain-containing protein</fullName>
    </recommendedName>
</protein>
<accession>A0A4P9W534</accession>
<dbReference type="AlphaFoldDB" id="A0A4P9W534"/>
<dbReference type="GO" id="GO:0006303">
    <property type="term" value="P:double-strand break repair via nonhomologous end joining"/>
    <property type="evidence" value="ECO:0007669"/>
    <property type="project" value="TreeGrafter"/>
</dbReference>
<dbReference type="Pfam" id="PF04675">
    <property type="entry name" value="DNA_ligase_A_N"/>
    <property type="match status" value="1"/>
</dbReference>